<dbReference type="PANTHER" id="PTHR43041">
    <property type="entry name" value="HYDROLASE, METALLO-BETA-LACTAMASE SUPERFAMILY"/>
    <property type="match status" value="1"/>
</dbReference>
<dbReference type="SUPFAM" id="SSF56281">
    <property type="entry name" value="Metallo-hydrolase/oxidoreductase"/>
    <property type="match status" value="1"/>
</dbReference>
<feature type="region of interest" description="Disordered" evidence="1">
    <location>
        <begin position="1"/>
        <end position="51"/>
    </location>
</feature>
<feature type="domain" description="Protein kinase" evidence="2">
    <location>
        <begin position="196"/>
        <end position="462"/>
    </location>
</feature>
<feature type="compositionally biased region" description="Basic residues" evidence="1">
    <location>
        <begin position="23"/>
        <end position="34"/>
    </location>
</feature>
<reference evidence="3 4" key="1">
    <citation type="submission" date="2019-01" db="EMBL/GenBank/DDBJ databases">
        <title>Lujinxingia litoralis gen. nov., sp. nov. and Lujinxingia sediminis gen. nov., sp. nov., new members in the order Bradymonadales, isolated from coastal sediment.</title>
        <authorList>
            <person name="Li C.-M."/>
        </authorList>
    </citation>
    <scope>NUCLEOTIDE SEQUENCE [LARGE SCALE GENOMIC DNA]</scope>
    <source>
        <strain evidence="3 4">SEH01</strain>
    </source>
</reference>
<accession>A0ABY0CQT6</accession>
<dbReference type="SMART" id="SM00220">
    <property type="entry name" value="S_TKc"/>
    <property type="match status" value="1"/>
</dbReference>
<evidence type="ECO:0000313" key="3">
    <source>
        <dbReference type="EMBL" id="RVU42887.1"/>
    </source>
</evidence>
<gene>
    <name evidence="3" type="ORF">EA187_13695</name>
</gene>
<feature type="region of interest" description="Disordered" evidence="1">
    <location>
        <begin position="158"/>
        <end position="186"/>
    </location>
</feature>
<proteinExistence type="predicted"/>
<keyword evidence="4" id="KW-1185">Reference proteome</keyword>
<evidence type="ECO:0000259" key="2">
    <source>
        <dbReference type="PROSITE" id="PS50011"/>
    </source>
</evidence>
<name>A0ABY0CQT6_9DELT</name>
<feature type="region of interest" description="Disordered" evidence="1">
    <location>
        <begin position="463"/>
        <end position="493"/>
    </location>
</feature>
<feature type="compositionally biased region" description="Pro residues" evidence="1">
    <location>
        <begin position="165"/>
        <end position="174"/>
    </location>
</feature>
<dbReference type="InterPro" id="IPR008271">
    <property type="entry name" value="Ser/Thr_kinase_AS"/>
</dbReference>
<dbReference type="PANTHER" id="PTHR43041:SF1">
    <property type="entry name" value="METALLO-BETA-LACTAMASE DOMAIN-CONTAINING PROTEIN"/>
    <property type="match status" value="1"/>
</dbReference>
<dbReference type="InterPro" id="IPR036866">
    <property type="entry name" value="RibonucZ/Hydroxyglut_hydro"/>
</dbReference>
<protein>
    <recommendedName>
        <fullName evidence="2">Protein kinase domain-containing protein</fullName>
    </recommendedName>
</protein>
<dbReference type="InterPro" id="IPR000719">
    <property type="entry name" value="Prot_kinase_dom"/>
</dbReference>
<dbReference type="SUPFAM" id="SSF56112">
    <property type="entry name" value="Protein kinase-like (PK-like)"/>
    <property type="match status" value="1"/>
</dbReference>
<evidence type="ECO:0000313" key="4">
    <source>
        <dbReference type="Proteomes" id="UP000282926"/>
    </source>
</evidence>
<dbReference type="Gene3D" id="3.30.200.20">
    <property type="entry name" value="Phosphorylase Kinase, domain 1"/>
    <property type="match status" value="1"/>
</dbReference>
<dbReference type="InterPro" id="IPR045761">
    <property type="entry name" value="ODP_dom"/>
</dbReference>
<dbReference type="Gene3D" id="1.10.510.10">
    <property type="entry name" value="Transferase(Phosphotransferase) domain 1"/>
    <property type="match status" value="1"/>
</dbReference>
<dbReference type="InterPro" id="IPR001279">
    <property type="entry name" value="Metallo-B-lactamas"/>
</dbReference>
<dbReference type="Pfam" id="PF19583">
    <property type="entry name" value="ODP"/>
    <property type="match status" value="1"/>
</dbReference>
<dbReference type="EMBL" id="SADD01000008">
    <property type="protein sequence ID" value="RVU42887.1"/>
    <property type="molecule type" value="Genomic_DNA"/>
</dbReference>
<dbReference type="Gene3D" id="3.60.15.10">
    <property type="entry name" value="Ribonuclease Z/Hydroxyacylglutathione hydrolase-like"/>
    <property type="match status" value="1"/>
</dbReference>
<evidence type="ECO:0000256" key="1">
    <source>
        <dbReference type="SAM" id="MobiDB-lite"/>
    </source>
</evidence>
<dbReference type="InterPro" id="IPR011009">
    <property type="entry name" value="Kinase-like_dom_sf"/>
</dbReference>
<dbReference type="PROSITE" id="PS00108">
    <property type="entry name" value="PROTEIN_KINASE_ST"/>
    <property type="match status" value="1"/>
</dbReference>
<dbReference type="CDD" id="cd14014">
    <property type="entry name" value="STKc_PknB_like"/>
    <property type="match status" value="1"/>
</dbReference>
<organism evidence="3 4">
    <name type="scientific">Lujinxingia sediminis</name>
    <dbReference type="NCBI Taxonomy" id="2480984"/>
    <lineage>
        <taxon>Bacteria</taxon>
        <taxon>Deltaproteobacteria</taxon>
        <taxon>Bradymonadales</taxon>
        <taxon>Lujinxingiaceae</taxon>
        <taxon>Lujinxingia</taxon>
    </lineage>
</organism>
<dbReference type="SMART" id="SM00849">
    <property type="entry name" value="Lactamase_B"/>
    <property type="match status" value="1"/>
</dbReference>
<comment type="caution">
    <text evidence="3">The sequence shown here is derived from an EMBL/GenBank/DDBJ whole genome shotgun (WGS) entry which is preliminary data.</text>
</comment>
<dbReference type="PROSITE" id="PS50011">
    <property type="entry name" value="PROTEIN_KINASE_DOM"/>
    <property type="match status" value="1"/>
</dbReference>
<dbReference type="Pfam" id="PF00069">
    <property type="entry name" value="Pkinase"/>
    <property type="match status" value="1"/>
</dbReference>
<dbReference type="Proteomes" id="UP000282926">
    <property type="component" value="Unassembled WGS sequence"/>
</dbReference>
<sequence>MRERARSPSLHRTPTPAPSLQPPHRHGSPLHRSLHQPSSASPPPSISALARIPTSSPHVTSLPATNLRPAPALVLAIYMTEARRLLRAPADKIADPILPAQICTSDSEPRKICANFRLLQSLCYPMLRENLCIFSSSPTLTHLWHNLCLASLRPPRVAASRGGSAPPPSLPQIPPQKRHHAVKTDTLPPGSAVGQYHVIRKLGEGAAGQVYLAHHKILDRDFALKILHPEWVGNDQLTRRFFQEARHATRLKHPNIVGVITADQHKDFYYLVMEFVDGVCLEDILTRQQRLPAERAIPYIVGVLRGLEHAHHNGMLHRDVKADNIIVESATDRARLLDFGLVKDTEATQKLTAQHAVVGTPYYMPPEQWRGEEVDARADIYSAAVTLYYALSGRFPFPGRSPLAVAHRLMSEPHDPLGSIQLFGQSTSAPKLVTILDRALARERDLRPSSASQLAGELEQWLEQQRPAPTAKTSSRSFAYAPPHAEPTMNIPSPNLVTEPVEIAPNTYWVGKRPPNEIFYANPYLRHFPGEQGQEDFNLIIDPGSTKDFSVVQAKVGRVIGTINNLSSIFINHQDPDVGSSVGVLLGRHTPHAHVLCTEDTWRLIQYYNVPRERFVALERFPRGIKLPTGDVVRPVPSPFCHFVGAMMLYDPTTRVLFTGDLFGSLTDKDAEGLYVDESDWAGMRAFHQIYMPTQGAVRYALSKIRELTPAVEIIAPQHGRVLRGHWVKEYIDRLWNLPVGLDILDDRHSSPEELQAWTTVLNRLVEVARQAIGDEVYALLESDPNLSGILSVNSGAVEITSLGKTTVERAVRLICEHVTPDVASAIKYEAVYSANELSLPTPMVELDEDGPEVASSQLDPVADAGFSKV</sequence>